<gene>
    <name evidence="3" type="ORF">Cflav_PD1827</name>
</gene>
<dbReference type="Pfam" id="PF06439">
    <property type="entry name" value="3keto-disac_hyd"/>
    <property type="match status" value="1"/>
</dbReference>
<feature type="signal peptide" evidence="1">
    <location>
        <begin position="1"/>
        <end position="32"/>
    </location>
</feature>
<dbReference type="Gene3D" id="2.60.120.560">
    <property type="entry name" value="Exo-inulinase, domain 1"/>
    <property type="match status" value="1"/>
</dbReference>
<keyword evidence="1" id="KW-0732">Signal</keyword>
<dbReference type="OrthoDB" id="176168at2"/>
<dbReference type="STRING" id="320771.Cflav_PD1827"/>
<accession>B9XN69</accession>
<dbReference type="Proteomes" id="UP000003688">
    <property type="component" value="Unassembled WGS sequence"/>
</dbReference>
<dbReference type="PROSITE" id="PS51257">
    <property type="entry name" value="PROKAR_LIPOPROTEIN"/>
    <property type="match status" value="1"/>
</dbReference>
<comment type="caution">
    <text evidence="3">The sequence shown here is derived from an EMBL/GenBank/DDBJ whole genome shotgun (WGS) entry which is preliminary data.</text>
</comment>
<reference evidence="3 4" key="1">
    <citation type="journal article" date="2011" name="J. Bacteriol.">
        <title>Genome sequence of 'Pedosphaera parvula' Ellin514, an aerobic Verrucomicrobial isolate from pasture soil.</title>
        <authorList>
            <person name="Kant R."/>
            <person name="van Passel M.W."/>
            <person name="Sangwan P."/>
            <person name="Palva A."/>
            <person name="Lucas S."/>
            <person name="Copeland A."/>
            <person name="Lapidus A."/>
            <person name="Glavina Del Rio T."/>
            <person name="Dalin E."/>
            <person name="Tice H."/>
            <person name="Bruce D."/>
            <person name="Goodwin L."/>
            <person name="Pitluck S."/>
            <person name="Chertkov O."/>
            <person name="Larimer F.W."/>
            <person name="Land M.L."/>
            <person name="Hauser L."/>
            <person name="Brettin T.S."/>
            <person name="Detter J.C."/>
            <person name="Han S."/>
            <person name="de Vos W.M."/>
            <person name="Janssen P.H."/>
            <person name="Smidt H."/>
        </authorList>
    </citation>
    <scope>NUCLEOTIDE SEQUENCE [LARGE SCALE GENOMIC DNA]</scope>
    <source>
        <strain evidence="3 4">Ellin514</strain>
    </source>
</reference>
<evidence type="ECO:0000313" key="3">
    <source>
        <dbReference type="EMBL" id="EEF58731.1"/>
    </source>
</evidence>
<feature type="domain" description="3-keto-alpha-glucoside-1,2-lyase/3-keto-2-hydroxy-glucal hydratase" evidence="2">
    <location>
        <begin position="38"/>
        <end position="210"/>
    </location>
</feature>
<evidence type="ECO:0000259" key="2">
    <source>
        <dbReference type="Pfam" id="PF06439"/>
    </source>
</evidence>
<evidence type="ECO:0000313" key="4">
    <source>
        <dbReference type="Proteomes" id="UP000003688"/>
    </source>
</evidence>
<feature type="chain" id="PRO_5002893328" description="3-keto-alpha-glucoside-1,2-lyase/3-keto-2-hydroxy-glucal hydratase domain-containing protein" evidence="1">
    <location>
        <begin position="33"/>
        <end position="219"/>
    </location>
</feature>
<dbReference type="AlphaFoldDB" id="B9XN69"/>
<keyword evidence="4" id="KW-1185">Reference proteome</keyword>
<proteinExistence type="predicted"/>
<dbReference type="RefSeq" id="WP_007417256.1">
    <property type="nucleotide sequence ID" value="NZ_ABOX02000038.1"/>
</dbReference>
<dbReference type="InterPro" id="IPR010496">
    <property type="entry name" value="AL/BT2_dom"/>
</dbReference>
<organism evidence="3 4">
    <name type="scientific">Pedosphaera parvula (strain Ellin514)</name>
    <dbReference type="NCBI Taxonomy" id="320771"/>
    <lineage>
        <taxon>Bacteria</taxon>
        <taxon>Pseudomonadati</taxon>
        <taxon>Verrucomicrobiota</taxon>
        <taxon>Pedosphaerae</taxon>
        <taxon>Pedosphaerales</taxon>
        <taxon>Pedosphaeraceae</taxon>
        <taxon>Pedosphaera</taxon>
    </lineage>
</organism>
<dbReference type="EMBL" id="ABOX02000038">
    <property type="protein sequence ID" value="EEF58731.1"/>
    <property type="molecule type" value="Genomic_DNA"/>
</dbReference>
<evidence type="ECO:0000256" key="1">
    <source>
        <dbReference type="SAM" id="SignalP"/>
    </source>
</evidence>
<sequence precursor="true">MRTRFFFYVRSLAFLTLSTLLLMAFGCQTCQAQSAELKPIFDGRTFNGWTNRGQANFAIEDGVIIGKTGKGGHGWLCTTKTHGDFILELEVNIKTGNSGVQIRSHIDDKDKMVGYQIEVDPSARAWSGGLYEQGRRGWLQNLKDNEPARKAFKVGEWNKYRIVCQGDSIKSWVNNVPCTDYHDSIDKTGLIALQVHAGKNIEVRFRNIRLQELDNPAQK</sequence>
<protein>
    <recommendedName>
        <fullName evidence="2">3-keto-alpha-glucoside-1,2-lyase/3-keto-2-hydroxy-glucal hydratase domain-containing protein</fullName>
    </recommendedName>
</protein>
<dbReference type="GO" id="GO:0016787">
    <property type="term" value="F:hydrolase activity"/>
    <property type="evidence" value="ECO:0007669"/>
    <property type="project" value="InterPro"/>
</dbReference>
<name>B9XN69_PEDPL</name>